<protein>
    <submittedName>
        <fullName evidence="6">C-type cytochrome</fullName>
    </submittedName>
</protein>
<dbReference type="PROSITE" id="PS51007">
    <property type="entry name" value="CYTC"/>
    <property type="match status" value="1"/>
</dbReference>
<evidence type="ECO:0000313" key="6">
    <source>
        <dbReference type="EMBL" id="MFD0863041.1"/>
    </source>
</evidence>
<dbReference type="InterPro" id="IPR009056">
    <property type="entry name" value="Cyt_c-like_dom"/>
</dbReference>
<name>A0ABW3D232_9FLAO</name>
<evidence type="ECO:0000256" key="3">
    <source>
        <dbReference type="ARBA" id="ARBA00023004"/>
    </source>
</evidence>
<dbReference type="RefSeq" id="WP_386408729.1">
    <property type="nucleotide sequence ID" value="NZ_JBHTJH010000017.1"/>
</dbReference>
<reference evidence="7" key="1">
    <citation type="journal article" date="2019" name="Int. J. Syst. Evol. Microbiol.">
        <title>The Global Catalogue of Microorganisms (GCM) 10K type strain sequencing project: providing services to taxonomists for standard genome sequencing and annotation.</title>
        <authorList>
            <consortium name="The Broad Institute Genomics Platform"/>
            <consortium name="The Broad Institute Genome Sequencing Center for Infectious Disease"/>
            <person name="Wu L."/>
            <person name="Ma J."/>
        </authorList>
    </citation>
    <scope>NUCLEOTIDE SEQUENCE [LARGE SCALE GENOMIC DNA]</scope>
    <source>
        <strain evidence="7">CCUG 62952</strain>
    </source>
</reference>
<feature type="domain" description="Cytochrome c" evidence="5">
    <location>
        <begin position="47"/>
        <end position="136"/>
    </location>
</feature>
<keyword evidence="3 4" id="KW-0408">Iron</keyword>
<keyword evidence="1 4" id="KW-0349">Heme</keyword>
<sequence length="136" mass="15305">MRLFFSFFSFFFVLSICSLLYFLNLPAEDILTTNQTIDIALATPKSAEYLSGKKLFNMNCAACHHPTKELLGPALNGVSEKYEKDWLYSWIKNNTALVTSGDALAIKISQYSPTTMNAFPLLSDAEIDDILVYIEE</sequence>
<organism evidence="6 7">
    <name type="scientific">Sungkyunkwania multivorans</name>
    <dbReference type="NCBI Taxonomy" id="1173618"/>
    <lineage>
        <taxon>Bacteria</taxon>
        <taxon>Pseudomonadati</taxon>
        <taxon>Bacteroidota</taxon>
        <taxon>Flavobacteriia</taxon>
        <taxon>Flavobacteriales</taxon>
        <taxon>Flavobacteriaceae</taxon>
        <taxon>Sungkyunkwania</taxon>
    </lineage>
</organism>
<dbReference type="Proteomes" id="UP001596978">
    <property type="component" value="Unassembled WGS sequence"/>
</dbReference>
<gene>
    <name evidence="6" type="ORF">ACFQ1M_12570</name>
</gene>
<keyword evidence="7" id="KW-1185">Reference proteome</keyword>
<accession>A0ABW3D232</accession>
<proteinExistence type="predicted"/>
<dbReference type="InterPro" id="IPR036909">
    <property type="entry name" value="Cyt_c-like_dom_sf"/>
</dbReference>
<evidence type="ECO:0000256" key="1">
    <source>
        <dbReference type="ARBA" id="ARBA00022617"/>
    </source>
</evidence>
<dbReference type="EMBL" id="JBHTJH010000017">
    <property type="protein sequence ID" value="MFD0863041.1"/>
    <property type="molecule type" value="Genomic_DNA"/>
</dbReference>
<comment type="caution">
    <text evidence="6">The sequence shown here is derived from an EMBL/GenBank/DDBJ whole genome shotgun (WGS) entry which is preliminary data.</text>
</comment>
<keyword evidence="2 4" id="KW-0479">Metal-binding</keyword>
<evidence type="ECO:0000256" key="2">
    <source>
        <dbReference type="ARBA" id="ARBA00022723"/>
    </source>
</evidence>
<dbReference type="SUPFAM" id="SSF46626">
    <property type="entry name" value="Cytochrome c"/>
    <property type="match status" value="1"/>
</dbReference>
<evidence type="ECO:0000313" key="7">
    <source>
        <dbReference type="Proteomes" id="UP001596978"/>
    </source>
</evidence>
<evidence type="ECO:0000256" key="4">
    <source>
        <dbReference type="PROSITE-ProRule" id="PRU00433"/>
    </source>
</evidence>
<dbReference type="Pfam" id="PF00034">
    <property type="entry name" value="Cytochrom_C"/>
    <property type="match status" value="1"/>
</dbReference>
<evidence type="ECO:0000259" key="5">
    <source>
        <dbReference type="PROSITE" id="PS51007"/>
    </source>
</evidence>
<dbReference type="Gene3D" id="1.10.760.10">
    <property type="entry name" value="Cytochrome c-like domain"/>
    <property type="match status" value="1"/>
</dbReference>